<evidence type="ECO:0000256" key="1">
    <source>
        <dbReference type="ARBA" id="ARBA00023054"/>
    </source>
</evidence>
<feature type="region of interest" description="Disordered" evidence="3">
    <location>
        <begin position="370"/>
        <end position="499"/>
    </location>
</feature>
<dbReference type="PANTHER" id="PTHR14430">
    <property type="entry name" value="RABIN3-RELATED"/>
    <property type="match status" value="1"/>
</dbReference>
<dbReference type="InterPro" id="IPR009449">
    <property type="entry name" value="Sec2_N"/>
</dbReference>
<dbReference type="InterPro" id="IPR040351">
    <property type="entry name" value="RAB3IL/RAB3IP/Sec2"/>
</dbReference>
<evidence type="ECO:0000313" key="6">
    <source>
        <dbReference type="Proteomes" id="UP000076532"/>
    </source>
</evidence>
<feature type="domain" description="GDP/GTP exchange factor Sec2 N-terminal" evidence="4">
    <location>
        <begin position="255"/>
        <end position="348"/>
    </location>
</feature>
<gene>
    <name evidence="5" type="ORF">FIBSPDRAFT_346241</name>
</gene>
<dbReference type="Gene3D" id="6.10.140.910">
    <property type="match status" value="1"/>
</dbReference>
<evidence type="ECO:0000256" key="3">
    <source>
        <dbReference type="SAM" id="MobiDB-lite"/>
    </source>
</evidence>
<reference evidence="5 6" key="1">
    <citation type="journal article" date="2016" name="Mol. Biol. Evol.">
        <title>Comparative Genomics of Early-Diverging Mushroom-Forming Fungi Provides Insights into the Origins of Lignocellulose Decay Capabilities.</title>
        <authorList>
            <person name="Nagy L.G."/>
            <person name="Riley R."/>
            <person name="Tritt A."/>
            <person name="Adam C."/>
            <person name="Daum C."/>
            <person name="Floudas D."/>
            <person name="Sun H."/>
            <person name="Yadav J.S."/>
            <person name="Pangilinan J."/>
            <person name="Larsson K.H."/>
            <person name="Matsuura K."/>
            <person name="Barry K."/>
            <person name="Labutti K."/>
            <person name="Kuo R."/>
            <person name="Ohm R.A."/>
            <person name="Bhattacharya S.S."/>
            <person name="Shirouzu T."/>
            <person name="Yoshinaga Y."/>
            <person name="Martin F.M."/>
            <person name="Grigoriev I.V."/>
            <person name="Hibbett D.S."/>
        </authorList>
    </citation>
    <scope>NUCLEOTIDE SEQUENCE [LARGE SCALE GENOMIC DNA]</scope>
    <source>
        <strain evidence="5 6">CBS 109695</strain>
    </source>
</reference>
<evidence type="ECO:0000256" key="2">
    <source>
        <dbReference type="SAM" id="Coils"/>
    </source>
</evidence>
<feature type="region of interest" description="Disordered" evidence="3">
    <location>
        <begin position="143"/>
        <end position="274"/>
    </location>
</feature>
<dbReference type="PANTHER" id="PTHR14430:SF0">
    <property type="entry name" value="SEC2P DOMAIN-CONTAINING PROTEIN"/>
    <property type="match status" value="1"/>
</dbReference>
<accession>A0A166PUX4</accession>
<feature type="compositionally biased region" description="Low complexity" evidence="3">
    <location>
        <begin position="201"/>
        <end position="249"/>
    </location>
</feature>
<feature type="compositionally biased region" description="Polar residues" evidence="3">
    <location>
        <begin position="1"/>
        <end position="14"/>
    </location>
</feature>
<evidence type="ECO:0000313" key="5">
    <source>
        <dbReference type="EMBL" id="KZP26476.1"/>
    </source>
</evidence>
<dbReference type="GO" id="GO:0070319">
    <property type="term" value="C:Golgi to plasma membrane transport vesicle"/>
    <property type="evidence" value="ECO:0007669"/>
    <property type="project" value="TreeGrafter"/>
</dbReference>
<feature type="region of interest" description="Disordered" evidence="3">
    <location>
        <begin position="1"/>
        <end position="38"/>
    </location>
</feature>
<sequence length="499" mass="54883">MPFSPRTSLQSQSSHRTDSRSFNATPPPIAPKPGATPDHPIFAAVQDDLRDAKRVGTHGQEEDLRAALGKTILRVEELLLVGCLQCTLLRVAYRATTELETNLEVARSNLKLVQANNDMLEEALKRSDTKDVGWKRWSAQEGMRIEEERPKSLDESARGNGNASTASLPVPLPSTSPVPDAGAPTTVTVSSPVSPNPPAPTTVTESRFFRGFRFASSSGSSTPTTRASRSPTRSFTSPLNSPSLPSLVPDKAKEKDEAEAAREKEKEEREKKLEELTKELEKEKAERIKASDEKAALEDEVESLSQALFEEANKMVADERMKRAETEDELREAQQEKEALRSALKLLEGENGRLRIVEEDMDRRKIEGRRAIDLRSSEAAEEEEGRRRSAIEIHDLDVISHGAGPSRSRSSSAVGTKSPAFVPVSVPLELEEQEQDVHPPLHYEPGSYSHPTDEAPEETLNSGSTDAAGAQAFFLSPPEPNFKPSTPRSYLPEEPSPWA</sequence>
<protein>
    <recommendedName>
        <fullName evidence="4">GDP/GTP exchange factor Sec2 N-terminal domain-containing protein</fullName>
    </recommendedName>
</protein>
<name>A0A166PUX4_9AGAM</name>
<evidence type="ECO:0000259" key="4">
    <source>
        <dbReference type="Pfam" id="PF06428"/>
    </source>
</evidence>
<dbReference type="GO" id="GO:0006887">
    <property type="term" value="P:exocytosis"/>
    <property type="evidence" value="ECO:0007669"/>
    <property type="project" value="TreeGrafter"/>
</dbReference>
<feature type="compositionally biased region" description="Low complexity" evidence="3">
    <location>
        <begin position="177"/>
        <end position="193"/>
    </location>
</feature>
<feature type="coiled-coil region" evidence="2">
    <location>
        <begin position="103"/>
        <end position="130"/>
    </location>
</feature>
<keyword evidence="6" id="KW-1185">Reference proteome</keyword>
<dbReference type="GO" id="GO:0005085">
    <property type="term" value="F:guanyl-nucleotide exchange factor activity"/>
    <property type="evidence" value="ECO:0007669"/>
    <property type="project" value="InterPro"/>
</dbReference>
<proteinExistence type="predicted"/>
<dbReference type="SUPFAM" id="SSF144284">
    <property type="entry name" value="Sec2 N-terminal region"/>
    <property type="match status" value="1"/>
</dbReference>
<dbReference type="Proteomes" id="UP000076532">
    <property type="component" value="Unassembled WGS sequence"/>
</dbReference>
<feature type="compositionally biased region" description="Basic and acidic residues" evidence="3">
    <location>
        <begin position="370"/>
        <end position="398"/>
    </location>
</feature>
<organism evidence="5 6">
    <name type="scientific">Athelia psychrophila</name>
    <dbReference type="NCBI Taxonomy" id="1759441"/>
    <lineage>
        <taxon>Eukaryota</taxon>
        <taxon>Fungi</taxon>
        <taxon>Dikarya</taxon>
        <taxon>Basidiomycota</taxon>
        <taxon>Agaricomycotina</taxon>
        <taxon>Agaricomycetes</taxon>
        <taxon>Agaricomycetidae</taxon>
        <taxon>Atheliales</taxon>
        <taxon>Atheliaceae</taxon>
        <taxon>Athelia</taxon>
    </lineage>
</organism>
<dbReference type="GO" id="GO:0051286">
    <property type="term" value="C:cell tip"/>
    <property type="evidence" value="ECO:0007669"/>
    <property type="project" value="TreeGrafter"/>
</dbReference>
<dbReference type="AlphaFoldDB" id="A0A166PUX4"/>
<feature type="compositionally biased region" description="Basic and acidic residues" evidence="3">
    <location>
        <begin position="250"/>
        <end position="274"/>
    </location>
</feature>
<dbReference type="EMBL" id="KV417514">
    <property type="protein sequence ID" value="KZP26476.1"/>
    <property type="molecule type" value="Genomic_DNA"/>
</dbReference>
<feature type="compositionally biased region" description="Basic and acidic residues" evidence="3">
    <location>
        <begin position="143"/>
        <end position="157"/>
    </location>
</feature>
<dbReference type="OrthoDB" id="5560525at2759"/>
<dbReference type="STRING" id="436010.A0A166PUX4"/>
<dbReference type="Pfam" id="PF06428">
    <property type="entry name" value="Sec2p"/>
    <property type="match status" value="1"/>
</dbReference>
<keyword evidence="1 2" id="KW-0175">Coiled coil</keyword>